<dbReference type="Proteomes" id="UP000544331">
    <property type="component" value="Unassembled WGS sequence"/>
</dbReference>
<comment type="caution">
    <text evidence="5">The sequence shown here is derived from an EMBL/GenBank/DDBJ whole genome shotgun (WGS) entry which is preliminary data.</text>
</comment>
<name>A0A8H6DPF1_9HYPO</name>
<evidence type="ECO:0000256" key="1">
    <source>
        <dbReference type="ARBA" id="ARBA00022884"/>
    </source>
</evidence>
<gene>
    <name evidence="5" type="ORF">FMUND_881</name>
</gene>
<dbReference type="EMBL" id="JAAOAN010000034">
    <property type="protein sequence ID" value="KAF5724424.1"/>
    <property type="molecule type" value="Genomic_DNA"/>
</dbReference>
<dbReference type="InterPro" id="IPR035979">
    <property type="entry name" value="RBD_domain_sf"/>
</dbReference>
<feature type="region of interest" description="Disordered" evidence="3">
    <location>
        <begin position="1"/>
        <end position="66"/>
    </location>
</feature>
<dbReference type="InterPro" id="IPR034862">
    <property type="entry name" value="Fungal_Mei2-like_RRM3"/>
</dbReference>
<dbReference type="InterPro" id="IPR000504">
    <property type="entry name" value="RRM_dom"/>
</dbReference>
<feature type="compositionally biased region" description="Polar residues" evidence="3">
    <location>
        <begin position="22"/>
        <end position="58"/>
    </location>
</feature>
<evidence type="ECO:0000313" key="6">
    <source>
        <dbReference type="Proteomes" id="UP000544331"/>
    </source>
</evidence>
<evidence type="ECO:0000313" key="5">
    <source>
        <dbReference type="EMBL" id="KAF5724424.1"/>
    </source>
</evidence>
<sequence length="630" mass="69482">MSSHVGHRAYANMSSPAEGASDSIQGTPNTQITVFSPAESSQGTSVQGNNYVGQSQASEDPFVDGGLAQGSTLSATASSFQPIGQRFKGKNALVFYPEGSPTVAGALSQDMDISHRIEVCDTPTPSIVDLGNYITELTQKGVRFHGGRNLETSGEHVYVVFEDLRDAAWAFYAIRKAPKGWFTAYVKIRPERLDLGLVRFSELRQLSIEVNVLNFAIIDPAHVDEIAQRALNVYGQLFALIRHLSFPNGAFRGVAQFCKAADAFIAYKAFGNGITTGGVVITLSKPEDVGSAVTVDQQLAGTMSNMAITQAPRGVERGRYQSFFAMNAPQGNPFAAAGAANMPFPPTLQQQPFTGQHFGPPTNNIVSQRDAGFSVPNGFGRFDPRRGAGRYGRGSRGLNNIVDLNELIAGRDVRTTIMLRNIPNKVDQPLLKKIVDVSSFGRYDFMYLRIDFANDCNVGYAFINFVKAEYIIDFFQARANKRWNCFRSDKVAEISYATIQGKDCLVQKFRNSSVMLEAEHYRPKLFYTIHSDDPNLVGQEEPFPGPDNQSKMKRSVENAEHVGMQLLSINRNSKALTLIDTGLFTPTAGQYFRDEQRRRHSQYDRGTRLAELEEISYGSGVIPYRGPGRY</sequence>
<keyword evidence="1 2" id="KW-0694">RNA-binding</keyword>
<dbReference type="GO" id="GO:0003723">
    <property type="term" value="F:RNA binding"/>
    <property type="evidence" value="ECO:0007669"/>
    <property type="project" value="UniProtKB-UniRule"/>
</dbReference>
<dbReference type="SUPFAM" id="SSF54928">
    <property type="entry name" value="RNA-binding domain, RBD"/>
    <property type="match status" value="1"/>
</dbReference>
<dbReference type="Pfam" id="PF04059">
    <property type="entry name" value="RRM_2"/>
    <property type="match status" value="1"/>
</dbReference>
<evidence type="ECO:0000256" key="3">
    <source>
        <dbReference type="SAM" id="MobiDB-lite"/>
    </source>
</evidence>
<dbReference type="AlphaFoldDB" id="A0A8H6DPF1"/>
<protein>
    <submittedName>
        <fullName evidence="5">Meiosis mei2</fullName>
    </submittedName>
</protein>
<evidence type="ECO:0000256" key="2">
    <source>
        <dbReference type="PROSITE-ProRule" id="PRU00176"/>
    </source>
</evidence>
<reference evidence="5 6" key="1">
    <citation type="submission" date="2020-05" db="EMBL/GenBank/DDBJ databases">
        <title>Identification and distribution of gene clusters putatively required for synthesis of sphingolipid metabolism inhibitors in phylogenetically diverse species of the filamentous fungus Fusarium.</title>
        <authorList>
            <person name="Kim H.-S."/>
            <person name="Busman M."/>
            <person name="Brown D.W."/>
            <person name="Divon H."/>
            <person name="Uhlig S."/>
            <person name="Proctor R.H."/>
        </authorList>
    </citation>
    <scope>NUCLEOTIDE SEQUENCE [LARGE SCALE GENOMIC DNA]</scope>
    <source>
        <strain evidence="5 6">NRRL 66235</strain>
    </source>
</reference>
<dbReference type="InterPro" id="IPR007201">
    <property type="entry name" value="Mei2-like_Rrm_C"/>
</dbReference>
<dbReference type="CDD" id="cd12532">
    <property type="entry name" value="RRM3_MEI2_fungi"/>
    <property type="match status" value="1"/>
</dbReference>
<evidence type="ECO:0000259" key="4">
    <source>
        <dbReference type="PROSITE" id="PS50102"/>
    </source>
</evidence>
<accession>A0A8H6DPF1</accession>
<feature type="domain" description="RRM" evidence="4">
    <location>
        <begin position="415"/>
        <end position="499"/>
    </location>
</feature>
<dbReference type="OrthoDB" id="417481at2759"/>
<keyword evidence="6" id="KW-1185">Reference proteome</keyword>
<proteinExistence type="predicted"/>
<dbReference type="PANTHER" id="PTHR23189">
    <property type="entry name" value="RNA RECOGNITION MOTIF-CONTAINING"/>
    <property type="match status" value="1"/>
</dbReference>
<dbReference type="PROSITE" id="PS50102">
    <property type="entry name" value="RRM"/>
    <property type="match status" value="1"/>
</dbReference>
<organism evidence="5 6">
    <name type="scientific">Fusarium mundagurra</name>
    <dbReference type="NCBI Taxonomy" id="1567541"/>
    <lineage>
        <taxon>Eukaryota</taxon>
        <taxon>Fungi</taxon>
        <taxon>Dikarya</taxon>
        <taxon>Ascomycota</taxon>
        <taxon>Pezizomycotina</taxon>
        <taxon>Sordariomycetes</taxon>
        <taxon>Hypocreomycetidae</taxon>
        <taxon>Hypocreales</taxon>
        <taxon>Nectriaceae</taxon>
        <taxon>Fusarium</taxon>
        <taxon>Fusarium fujikuroi species complex</taxon>
    </lineage>
</organism>